<dbReference type="EMBL" id="JAKZGS010000019">
    <property type="protein sequence ID" value="MCH7399699.1"/>
    <property type="molecule type" value="Genomic_DNA"/>
</dbReference>
<dbReference type="RefSeq" id="WP_241276194.1">
    <property type="nucleotide sequence ID" value="NZ_JAKZGS010000019.1"/>
</dbReference>
<dbReference type="PANTHER" id="PTHR47432">
    <property type="entry name" value="CELL WALL ASSEMBLY REGULATOR SMI1"/>
    <property type="match status" value="1"/>
</dbReference>
<dbReference type="InterPro" id="IPR051873">
    <property type="entry name" value="KNR4/SMI1_regulator"/>
</dbReference>
<dbReference type="Gene3D" id="3.40.1580.10">
    <property type="entry name" value="SMI1/KNR4-like"/>
    <property type="match status" value="1"/>
</dbReference>
<comment type="caution">
    <text evidence="2">The sequence shown here is derived from an EMBL/GenBank/DDBJ whole genome shotgun (WGS) entry which is preliminary data.</text>
</comment>
<dbReference type="Pfam" id="PF09346">
    <property type="entry name" value="SMI1_KNR4"/>
    <property type="match status" value="1"/>
</dbReference>
<dbReference type="InterPro" id="IPR037883">
    <property type="entry name" value="Knr4/Smi1-like_sf"/>
</dbReference>
<gene>
    <name evidence="2" type="ORF">MM236_17010</name>
</gene>
<keyword evidence="3" id="KW-1185">Reference proteome</keyword>
<evidence type="ECO:0000313" key="2">
    <source>
        <dbReference type="EMBL" id="MCH7399699.1"/>
    </source>
</evidence>
<dbReference type="Proteomes" id="UP001165488">
    <property type="component" value="Unassembled WGS sequence"/>
</dbReference>
<protein>
    <submittedName>
        <fullName evidence="2">SMI1/KNR4 family protein</fullName>
    </submittedName>
</protein>
<evidence type="ECO:0000313" key="3">
    <source>
        <dbReference type="Proteomes" id="UP001165488"/>
    </source>
</evidence>
<proteinExistence type="predicted"/>
<evidence type="ECO:0000259" key="1">
    <source>
        <dbReference type="Pfam" id="PF09346"/>
    </source>
</evidence>
<dbReference type="PANTHER" id="PTHR47432:SF1">
    <property type="entry name" value="CELL WALL ASSEMBLY REGULATOR SMI1"/>
    <property type="match status" value="1"/>
</dbReference>
<sequence>MMNLKSIPCNHQLQQLQLADIPFNTIEIAAIPEPFFKYEGAQWFDHKAFRDILLEKLTLHLHSNVLKLLVFTPKENQTYTAFAYLAKQEIVAMQLPNSGNFKAWMDNILEKQEDAFSDSFFKSEPDPNERYLVEFGKGSFSVKSGIGVLYDDKPNETGAYLHKKAPADYNKAALTNEKDQFIQNYVRTNDEVVNDEALQQLFHEFIQSKNLIPNPPENNEKVYSEFETLAKYQFPEVLKILLNFHNGIENTGFFSAQKILAEWKIWKGIYDDPNWKLEDLTGNNQADGLKTICVYTNPYWVPFYSTGGGNFYAIDYAPGIQGKSGQIIAFGADTSQISLIAGSMEDFLQQLISGNINL</sequence>
<dbReference type="InterPro" id="IPR018958">
    <property type="entry name" value="Knr4/Smi1-like_dom"/>
</dbReference>
<name>A0ABS9UTD6_9BACT</name>
<reference evidence="2" key="1">
    <citation type="submission" date="2022-03" db="EMBL/GenBank/DDBJ databases">
        <title>De novo assembled genomes of Belliella spp. (Cyclobacteriaceae) strains.</title>
        <authorList>
            <person name="Szabo A."/>
            <person name="Korponai K."/>
            <person name="Felfoldi T."/>
        </authorList>
    </citation>
    <scope>NUCLEOTIDE SEQUENCE</scope>
    <source>
        <strain evidence="2">DSM 107340</strain>
    </source>
</reference>
<organism evidence="2 3">
    <name type="scientific">Belliella calami</name>
    <dbReference type="NCBI Taxonomy" id="2923436"/>
    <lineage>
        <taxon>Bacteria</taxon>
        <taxon>Pseudomonadati</taxon>
        <taxon>Bacteroidota</taxon>
        <taxon>Cytophagia</taxon>
        <taxon>Cytophagales</taxon>
        <taxon>Cyclobacteriaceae</taxon>
        <taxon>Belliella</taxon>
    </lineage>
</organism>
<dbReference type="SUPFAM" id="SSF160631">
    <property type="entry name" value="SMI1/KNR4-like"/>
    <property type="match status" value="1"/>
</dbReference>
<feature type="domain" description="Knr4/Smi1-like" evidence="1">
    <location>
        <begin position="224"/>
        <end position="350"/>
    </location>
</feature>
<accession>A0ABS9UTD6</accession>